<dbReference type="GO" id="GO:0005886">
    <property type="term" value="C:plasma membrane"/>
    <property type="evidence" value="ECO:0007669"/>
    <property type="project" value="TreeGrafter"/>
</dbReference>
<evidence type="ECO:0000256" key="13">
    <source>
        <dbReference type="HAMAP-Rule" id="MF_00409"/>
    </source>
</evidence>
<comment type="catalytic activity">
    <reaction evidence="13">
        <text>a lipid A disaccharide + ATP = a lipid IVA + ADP + H(+)</text>
        <dbReference type="Rhea" id="RHEA:67840"/>
        <dbReference type="ChEBI" id="CHEBI:15378"/>
        <dbReference type="ChEBI" id="CHEBI:30616"/>
        <dbReference type="ChEBI" id="CHEBI:176343"/>
        <dbReference type="ChEBI" id="CHEBI:176425"/>
        <dbReference type="ChEBI" id="CHEBI:456216"/>
        <dbReference type="EC" id="2.7.1.130"/>
    </reaction>
</comment>
<name>A0A450YT36_9GAMM</name>
<evidence type="ECO:0000256" key="5">
    <source>
        <dbReference type="ARBA" id="ARBA00022516"/>
    </source>
</evidence>
<dbReference type="PANTHER" id="PTHR42724:SF1">
    <property type="entry name" value="TETRAACYLDISACCHARIDE 4'-KINASE, MITOCHONDRIAL-RELATED"/>
    <property type="match status" value="1"/>
</dbReference>
<protein>
    <recommendedName>
        <fullName evidence="4 13">Tetraacyldisaccharide 4'-kinase</fullName>
        <ecNumber evidence="3 13">2.7.1.130</ecNumber>
    </recommendedName>
    <alternativeName>
        <fullName evidence="12 13">Lipid A 4'-kinase</fullName>
    </alternativeName>
</protein>
<evidence type="ECO:0000256" key="4">
    <source>
        <dbReference type="ARBA" id="ARBA00016436"/>
    </source>
</evidence>
<dbReference type="EMBL" id="CAADFR010000043">
    <property type="protein sequence ID" value="VFK39568.1"/>
    <property type="molecule type" value="Genomic_DNA"/>
</dbReference>
<organism evidence="15">
    <name type="scientific">Candidatus Kentrum sp. SD</name>
    <dbReference type="NCBI Taxonomy" id="2126332"/>
    <lineage>
        <taxon>Bacteria</taxon>
        <taxon>Pseudomonadati</taxon>
        <taxon>Pseudomonadota</taxon>
        <taxon>Gammaproteobacteria</taxon>
        <taxon>Candidatus Kentrum</taxon>
    </lineage>
</organism>
<proteinExistence type="inferred from homology"/>
<dbReference type="EC" id="2.7.1.130" evidence="3 13"/>
<evidence type="ECO:0000256" key="9">
    <source>
        <dbReference type="ARBA" id="ARBA00022777"/>
    </source>
</evidence>
<evidence type="ECO:0000256" key="10">
    <source>
        <dbReference type="ARBA" id="ARBA00022840"/>
    </source>
</evidence>
<accession>A0A450YT36</accession>
<dbReference type="EMBL" id="CAADHB010000105">
    <property type="protein sequence ID" value="VFK80349.1"/>
    <property type="molecule type" value="Genomic_DNA"/>
</dbReference>
<evidence type="ECO:0000313" key="16">
    <source>
        <dbReference type="EMBL" id="VFK80349.1"/>
    </source>
</evidence>
<evidence type="ECO:0000256" key="8">
    <source>
        <dbReference type="ARBA" id="ARBA00022741"/>
    </source>
</evidence>
<dbReference type="NCBIfam" id="TIGR00682">
    <property type="entry name" value="lpxK"/>
    <property type="match status" value="1"/>
</dbReference>
<evidence type="ECO:0000313" key="14">
    <source>
        <dbReference type="EMBL" id="VFK39568.1"/>
    </source>
</evidence>
<evidence type="ECO:0000256" key="11">
    <source>
        <dbReference type="ARBA" id="ARBA00023098"/>
    </source>
</evidence>
<evidence type="ECO:0000313" key="15">
    <source>
        <dbReference type="EMBL" id="VFK44724.1"/>
    </source>
</evidence>
<dbReference type="GO" id="GO:0009029">
    <property type="term" value="F:lipid-A 4'-kinase activity"/>
    <property type="evidence" value="ECO:0007669"/>
    <property type="project" value="UniProtKB-UniRule"/>
</dbReference>
<dbReference type="Pfam" id="PF02606">
    <property type="entry name" value="LpxK"/>
    <property type="match status" value="1"/>
</dbReference>
<keyword evidence="9 13" id="KW-0418">Kinase</keyword>
<evidence type="ECO:0000256" key="2">
    <source>
        <dbReference type="ARBA" id="ARBA00004870"/>
    </source>
</evidence>
<keyword evidence="5 13" id="KW-0444">Lipid biosynthesis</keyword>
<comment type="similarity">
    <text evidence="13">Belongs to the LpxK family.</text>
</comment>
<dbReference type="AlphaFoldDB" id="A0A450YT36"/>
<dbReference type="InterPro" id="IPR003758">
    <property type="entry name" value="LpxK"/>
</dbReference>
<dbReference type="SUPFAM" id="SSF52540">
    <property type="entry name" value="P-loop containing nucleoside triphosphate hydrolases"/>
    <property type="match status" value="1"/>
</dbReference>
<evidence type="ECO:0000256" key="6">
    <source>
        <dbReference type="ARBA" id="ARBA00022556"/>
    </source>
</evidence>
<dbReference type="EMBL" id="CAADFU010000043">
    <property type="protein sequence ID" value="VFK44724.1"/>
    <property type="molecule type" value="Genomic_DNA"/>
</dbReference>
<reference evidence="15" key="1">
    <citation type="submission" date="2019-02" db="EMBL/GenBank/DDBJ databases">
        <authorList>
            <person name="Gruber-Vodicka R. H."/>
            <person name="Seah K. B. B."/>
        </authorList>
    </citation>
    <scope>NUCLEOTIDE SEQUENCE</scope>
    <source>
        <strain evidence="16">BECK_S127</strain>
        <strain evidence="15">BECK_S1320</strain>
        <strain evidence="14">BECK_S1321</strain>
    </source>
</reference>
<dbReference type="UniPathway" id="UPA00359">
    <property type="reaction ID" value="UER00482"/>
</dbReference>
<dbReference type="GO" id="GO:0009244">
    <property type="term" value="P:lipopolysaccharide core region biosynthetic process"/>
    <property type="evidence" value="ECO:0007669"/>
    <property type="project" value="TreeGrafter"/>
</dbReference>
<evidence type="ECO:0000256" key="12">
    <source>
        <dbReference type="ARBA" id="ARBA00029757"/>
    </source>
</evidence>
<dbReference type="GO" id="GO:0005524">
    <property type="term" value="F:ATP binding"/>
    <property type="evidence" value="ECO:0007669"/>
    <property type="project" value="UniProtKB-UniRule"/>
</dbReference>
<keyword evidence="10 13" id="KW-0067">ATP-binding</keyword>
<sequence length="356" mass="39571">MLTPRLFFPRVWYQRHHPLGYALAPISRLFCMAVSARRFAYEKRLIATQHPGIPVIVVGNITTGGTGKTPLIVWLANFLRRHGFYPAIMARGYGGQADDWPQWVNANSDPSLVGDEAVLLARRTSCRVVAAPSRVAAAKMLVEQTDCNIILCDDGLQHYALERDVEIAVVDEVLGIGNGRCLPAGPLREPVSRLAEVDFVITHTRDRSADFGEHGPSKHRVDTHGMTKHAMRLIPGEPMEVAGGDAKSLDAFKKAPVHAVCGIGHPERFFEALRRLGLVIKPHAFPDHHVFQAEELTFGDGLRILMTEKDAVKCRRFADSRHWYLPVEAELDPTFGARLLKALARLRLDVSGNEIF</sequence>
<keyword evidence="8 13" id="KW-0547">Nucleotide-binding</keyword>
<dbReference type="HAMAP" id="MF_00409">
    <property type="entry name" value="LpxK"/>
    <property type="match status" value="1"/>
</dbReference>
<comment type="function">
    <text evidence="1 13">Transfers the gamma-phosphate of ATP to the 4'-position of a tetraacyldisaccharide 1-phosphate intermediate (termed DS-1-P) to form tetraacyldisaccharide 1,4'-bis-phosphate (lipid IVA).</text>
</comment>
<dbReference type="GO" id="GO:0009245">
    <property type="term" value="P:lipid A biosynthetic process"/>
    <property type="evidence" value="ECO:0007669"/>
    <property type="project" value="UniProtKB-UniRule"/>
</dbReference>
<keyword evidence="6 13" id="KW-0441">Lipid A biosynthesis</keyword>
<evidence type="ECO:0000256" key="3">
    <source>
        <dbReference type="ARBA" id="ARBA00012071"/>
    </source>
</evidence>
<evidence type="ECO:0000256" key="7">
    <source>
        <dbReference type="ARBA" id="ARBA00022679"/>
    </source>
</evidence>
<comment type="pathway">
    <text evidence="2 13">Glycolipid biosynthesis; lipid IV(A) biosynthesis; lipid IV(A) from (3R)-3-hydroxytetradecanoyl-[acyl-carrier-protein] and UDP-N-acetyl-alpha-D-glucosamine: step 6/6.</text>
</comment>
<evidence type="ECO:0000256" key="1">
    <source>
        <dbReference type="ARBA" id="ARBA00002274"/>
    </source>
</evidence>
<feature type="binding site" evidence="13">
    <location>
        <begin position="62"/>
        <end position="69"/>
    </location>
    <ligand>
        <name>ATP</name>
        <dbReference type="ChEBI" id="CHEBI:30616"/>
    </ligand>
</feature>
<dbReference type="InterPro" id="IPR027417">
    <property type="entry name" value="P-loop_NTPase"/>
</dbReference>
<gene>
    <name evidence="13" type="primary">lpxK</name>
    <name evidence="16" type="ORF">BECKSD772D_GA0070982_11057</name>
    <name evidence="15" type="ORF">BECKSD772E_GA0070983_10431</name>
    <name evidence="14" type="ORF">BECKSD772F_GA0070984_104319</name>
</gene>
<keyword evidence="11 13" id="KW-0443">Lipid metabolism</keyword>
<dbReference type="PANTHER" id="PTHR42724">
    <property type="entry name" value="TETRAACYLDISACCHARIDE 4'-KINASE"/>
    <property type="match status" value="1"/>
</dbReference>
<keyword evidence="7 13" id="KW-0808">Transferase</keyword>